<feature type="binding site" evidence="10">
    <location>
        <position position="324"/>
    </location>
    <ligand>
        <name>ATP</name>
        <dbReference type="ChEBI" id="CHEBI:30616"/>
    </ligand>
</feature>
<feature type="binding site" evidence="10">
    <location>
        <position position="202"/>
    </location>
    <ligand>
        <name>substrate</name>
    </ligand>
</feature>
<comment type="similarity">
    <text evidence="2 10">Belongs to the phosphoenolpyruvate carboxykinase (ATP) family.</text>
</comment>
<dbReference type="Gene3D" id="3.90.228.20">
    <property type="match status" value="1"/>
</dbReference>
<keyword evidence="6 10" id="KW-0210">Decarboxylase</keyword>
<comment type="catalytic activity">
    <reaction evidence="9 10">
        <text>oxaloacetate + ATP = phosphoenolpyruvate + ADP + CO2</text>
        <dbReference type="Rhea" id="RHEA:18617"/>
        <dbReference type="ChEBI" id="CHEBI:16452"/>
        <dbReference type="ChEBI" id="CHEBI:16526"/>
        <dbReference type="ChEBI" id="CHEBI:30616"/>
        <dbReference type="ChEBI" id="CHEBI:58702"/>
        <dbReference type="ChEBI" id="CHEBI:456216"/>
        <dbReference type="EC" id="4.1.1.49"/>
    </reaction>
</comment>
<dbReference type="GO" id="GO:0046872">
    <property type="term" value="F:metal ion binding"/>
    <property type="evidence" value="ECO:0007669"/>
    <property type="project" value="UniProtKB-KW"/>
</dbReference>
<evidence type="ECO:0000256" key="2">
    <source>
        <dbReference type="ARBA" id="ARBA00006052"/>
    </source>
</evidence>
<dbReference type="InterPro" id="IPR015994">
    <property type="entry name" value="PEPCK_ATP_CS"/>
</dbReference>
<keyword evidence="10" id="KW-0464">Manganese</keyword>
<feature type="binding site" evidence="10">
    <location>
        <position position="222"/>
    </location>
    <ligand>
        <name>Mn(2+)</name>
        <dbReference type="ChEBI" id="CHEBI:29035"/>
    </ligand>
</feature>
<dbReference type="SUPFAM" id="SSF68923">
    <property type="entry name" value="PEP carboxykinase N-terminal domain"/>
    <property type="match status" value="1"/>
</dbReference>
<comment type="pathway">
    <text evidence="1 10">Carbohydrate biosynthesis; gluconeogenesis.</text>
</comment>
<comment type="subcellular location">
    <subcellularLocation>
        <location evidence="10">Cytoplasm</location>
    </subcellularLocation>
</comment>
<reference evidence="12" key="1">
    <citation type="submission" date="2018-08" db="EMBL/GenBank/DDBJ databases">
        <title>Mucilaginibacter sp. MYSH2.</title>
        <authorList>
            <person name="Seo T."/>
        </authorList>
    </citation>
    <scope>NUCLEOTIDE SEQUENCE [LARGE SCALE GENOMIC DNA]</scope>
    <source>
        <strain evidence="12">KIRAN</strain>
    </source>
</reference>
<feature type="binding site" evidence="10">
    <location>
        <position position="202"/>
    </location>
    <ligand>
        <name>Mn(2+)</name>
        <dbReference type="ChEBI" id="CHEBI:29035"/>
    </ligand>
</feature>
<sequence>MKVSGDKTNAVGLESIGISEAKEVLWNLSPAELVEEAIKNNEGTLTSTGALMCDTGKFTGRSPKDRFIVKDAKTENSVWWGDINIAFDSDKFDQLHEKMVNFLKDKKLYVRDAYAGADPEFRLNLRIVNTQAWHNLFCNNMFLRLTPEELKNHTPEFTILCAPEFEADPSIDGTRQSNFAIINFTKNMILIGGTGYAGEMKKGIFGVLNYLLPHERNTLSMHCSANVGKDGDTAIFFGLSGTGKTTLSADPNRGLIGDDEHGWTKNSVFNFEGGCYAKVIDLTHEKEPQIWDAIKFGAIVENTRFAPGTREVDYTNSSVTENTRTAYPINHIDNAIEPSIADIPKNIFFLTADAFGVLPPISKLNSSQAMYHFISGYTAKVAGTEVGITEPQTTFSACFGAAFLPLHPTKYAEMLGQKMKENDVSVWLVNTGWTGGPYGVGHRMKLPFTRAMITAALNGELANVEFTKHPIFGVEMPNSCPGVPSEILNPRNTWDNKEEYDTKATELASKFVRNFQKYADDANDEIMAGAPQVEVTID</sequence>
<evidence type="ECO:0000256" key="1">
    <source>
        <dbReference type="ARBA" id="ARBA00004742"/>
    </source>
</evidence>
<proteinExistence type="inferred from homology"/>
<protein>
    <recommendedName>
        <fullName evidence="3 10">Phosphoenolpyruvate carboxykinase (ATP)</fullName>
        <shortName evidence="10">PCK</shortName>
        <shortName evidence="10">PEP carboxykinase</shortName>
        <shortName evidence="10">PEPCK</shortName>
        <ecNumber evidence="3 10">4.1.1.49</ecNumber>
    </recommendedName>
</protein>
<gene>
    <name evidence="10 11" type="primary">pckA</name>
    <name evidence="11" type="ORF">D1627_06015</name>
</gene>
<evidence type="ECO:0000256" key="4">
    <source>
        <dbReference type="ARBA" id="ARBA00022432"/>
    </source>
</evidence>
<dbReference type="GO" id="GO:0006094">
    <property type="term" value="P:gluconeogenesis"/>
    <property type="evidence" value="ECO:0007669"/>
    <property type="project" value="UniProtKB-UniRule"/>
</dbReference>
<evidence type="ECO:0000256" key="5">
    <source>
        <dbReference type="ARBA" id="ARBA00022741"/>
    </source>
</evidence>
<dbReference type="PROSITE" id="PS00532">
    <property type="entry name" value="PEPCK_ATP"/>
    <property type="match status" value="1"/>
</dbReference>
<dbReference type="InterPro" id="IPR013035">
    <property type="entry name" value="PEP_carboxykinase_C"/>
</dbReference>
<keyword evidence="11" id="KW-0418">Kinase</keyword>
<evidence type="ECO:0000256" key="7">
    <source>
        <dbReference type="ARBA" id="ARBA00022840"/>
    </source>
</evidence>
<dbReference type="FunFam" id="2.170.8.10:FF:000001">
    <property type="entry name" value="Phosphoenolpyruvate carboxykinase (ATP)"/>
    <property type="match status" value="1"/>
</dbReference>
<keyword evidence="5 10" id="KW-0547">Nucleotide-binding</keyword>
<feature type="binding site" evidence="10">
    <location>
        <position position="449"/>
    </location>
    <ligand>
        <name>ATP</name>
        <dbReference type="ChEBI" id="CHEBI:30616"/>
    </ligand>
</feature>
<evidence type="ECO:0000313" key="11">
    <source>
        <dbReference type="EMBL" id="RIJ41585.1"/>
    </source>
</evidence>
<feature type="binding site" evidence="10">
    <location>
        <position position="259"/>
    </location>
    <ligand>
        <name>Mn(2+)</name>
        <dbReference type="ChEBI" id="CHEBI:29035"/>
    </ligand>
</feature>
<dbReference type="PANTHER" id="PTHR30031">
    <property type="entry name" value="PHOSPHOENOLPYRUVATE CARBOXYKINASE ATP"/>
    <property type="match status" value="1"/>
</dbReference>
<dbReference type="Pfam" id="PF01293">
    <property type="entry name" value="PEPCK_ATP"/>
    <property type="match status" value="1"/>
</dbReference>
<dbReference type="CDD" id="cd00484">
    <property type="entry name" value="PEPCK_ATP"/>
    <property type="match status" value="1"/>
</dbReference>
<accession>A0A399SIM8</accession>
<feature type="binding site" evidence="10">
    <location>
        <position position="61"/>
    </location>
    <ligand>
        <name>substrate</name>
    </ligand>
</feature>
<evidence type="ECO:0000313" key="12">
    <source>
        <dbReference type="Proteomes" id="UP000266005"/>
    </source>
</evidence>
<keyword evidence="7 10" id="KW-0067">ATP-binding</keyword>
<dbReference type="GO" id="GO:0016301">
    <property type="term" value="F:kinase activity"/>
    <property type="evidence" value="ECO:0007669"/>
    <property type="project" value="UniProtKB-KW"/>
</dbReference>
<comment type="caution">
    <text evidence="10">Lacks conserved residue(s) required for the propagation of feature annotation.</text>
</comment>
<evidence type="ECO:0000256" key="3">
    <source>
        <dbReference type="ARBA" id="ARBA00012363"/>
    </source>
</evidence>
<dbReference type="OrthoDB" id="9806325at2"/>
<evidence type="ECO:0000256" key="10">
    <source>
        <dbReference type="HAMAP-Rule" id="MF_00453"/>
    </source>
</evidence>
<dbReference type="Gene3D" id="2.170.8.10">
    <property type="entry name" value="Phosphoenolpyruvate Carboxykinase, domain 2"/>
    <property type="match status" value="1"/>
</dbReference>
<evidence type="ECO:0000256" key="8">
    <source>
        <dbReference type="ARBA" id="ARBA00023239"/>
    </source>
</evidence>
<dbReference type="EMBL" id="QWGE01000002">
    <property type="protein sequence ID" value="RIJ41585.1"/>
    <property type="molecule type" value="Genomic_DNA"/>
</dbReference>
<dbReference type="RefSeq" id="WP_119431333.1">
    <property type="nucleotide sequence ID" value="NZ_QWGE01000002.1"/>
</dbReference>
<evidence type="ECO:0000256" key="6">
    <source>
        <dbReference type="ARBA" id="ARBA00022793"/>
    </source>
</evidence>
<keyword evidence="12" id="KW-1185">Reference proteome</keyword>
<dbReference type="InterPro" id="IPR001272">
    <property type="entry name" value="PEP_carboxykinase_ATP"/>
</dbReference>
<dbReference type="PIRSF" id="PIRSF006294">
    <property type="entry name" value="PEP_crbxkin"/>
    <property type="match status" value="1"/>
</dbReference>
<dbReference type="InterPro" id="IPR008210">
    <property type="entry name" value="PEP_carboxykinase_N"/>
</dbReference>
<evidence type="ECO:0000256" key="9">
    <source>
        <dbReference type="ARBA" id="ARBA00047371"/>
    </source>
</evidence>
<dbReference type="HAMAP" id="MF_00453">
    <property type="entry name" value="PEPCK_ATP"/>
    <property type="match status" value="1"/>
</dbReference>
<feature type="binding site" evidence="10">
    <location>
        <position position="202"/>
    </location>
    <ligand>
        <name>ATP</name>
        <dbReference type="ChEBI" id="CHEBI:30616"/>
    </ligand>
</feature>
<comment type="function">
    <text evidence="10">Involved in the gluconeogenesis. Catalyzes the conversion of oxaloacetate (OAA) to phosphoenolpyruvate (PEP) through direct phosphoryl transfer between the nucleoside triphosphate and OAA.</text>
</comment>
<feature type="binding site" evidence="10">
    <location>
        <position position="222"/>
    </location>
    <ligand>
        <name>ATP</name>
        <dbReference type="ChEBI" id="CHEBI:30616"/>
    </ligand>
</feature>
<feature type="binding site" evidence="10">
    <location>
        <position position="196"/>
    </location>
    <ligand>
        <name>substrate</name>
    </ligand>
</feature>
<keyword evidence="10" id="KW-0963">Cytoplasm</keyword>
<dbReference type="NCBIfam" id="TIGR00224">
    <property type="entry name" value="pckA"/>
    <property type="match status" value="1"/>
</dbReference>
<dbReference type="PANTHER" id="PTHR30031:SF0">
    <property type="entry name" value="PHOSPHOENOLPYRUVATE CARBOXYKINASE (ATP)"/>
    <property type="match status" value="1"/>
</dbReference>
<keyword evidence="11" id="KW-0670">Pyruvate</keyword>
<keyword evidence="8 10" id="KW-0456">Lyase</keyword>
<keyword evidence="11" id="KW-0808">Transferase</keyword>
<dbReference type="GO" id="GO:0005524">
    <property type="term" value="F:ATP binding"/>
    <property type="evidence" value="ECO:0007669"/>
    <property type="project" value="UniProtKB-UniRule"/>
</dbReference>
<feature type="binding site" evidence="10">
    <location>
        <position position="287"/>
    </location>
    <ligand>
        <name>ATP</name>
        <dbReference type="ChEBI" id="CHEBI:30616"/>
    </ligand>
</feature>
<feature type="binding site" evidence="10">
    <location>
        <begin position="238"/>
        <end position="246"/>
    </location>
    <ligand>
        <name>ATP</name>
        <dbReference type="ChEBI" id="CHEBI:30616"/>
    </ligand>
</feature>
<dbReference type="NCBIfam" id="NF006821">
    <property type="entry name" value="PRK09344.1-3"/>
    <property type="match status" value="1"/>
</dbReference>
<dbReference type="GO" id="GO:0005829">
    <property type="term" value="C:cytosol"/>
    <property type="evidence" value="ECO:0007669"/>
    <property type="project" value="TreeGrafter"/>
</dbReference>
<dbReference type="NCBIfam" id="NF006820">
    <property type="entry name" value="PRK09344.1-2"/>
    <property type="match status" value="1"/>
</dbReference>
<organism evidence="11 12">
    <name type="scientific">Pontibacter oryzae</name>
    <dbReference type="NCBI Taxonomy" id="2304593"/>
    <lineage>
        <taxon>Bacteria</taxon>
        <taxon>Pseudomonadati</taxon>
        <taxon>Bacteroidota</taxon>
        <taxon>Cytophagia</taxon>
        <taxon>Cytophagales</taxon>
        <taxon>Hymenobacteraceae</taxon>
        <taxon>Pontibacter</taxon>
    </lineage>
</organism>
<dbReference type="AlphaFoldDB" id="A0A399SIM8"/>
<comment type="cofactor">
    <cofactor evidence="10">
        <name>Mn(2+)</name>
        <dbReference type="ChEBI" id="CHEBI:29035"/>
    </cofactor>
    <text evidence="10">Binds 1 Mn(2+) ion per subunit.</text>
</comment>
<feature type="binding site" evidence="10">
    <location>
        <position position="324"/>
    </location>
    <ligand>
        <name>substrate</name>
    </ligand>
</feature>
<dbReference type="Gene3D" id="3.40.449.10">
    <property type="entry name" value="Phosphoenolpyruvate Carboxykinase, domain 1"/>
    <property type="match status" value="1"/>
</dbReference>
<dbReference type="UniPathway" id="UPA00138"/>
<keyword evidence="10" id="KW-0479">Metal-binding</keyword>
<dbReference type="Proteomes" id="UP000266005">
    <property type="component" value="Unassembled WGS sequence"/>
</dbReference>
<dbReference type="EC" id="4.1.1.49" evidence="3 10"/>
<keyword evidence="4 10" id="KW-0312">Gluconeogenesis</keyword>
<comment type="caution">
    <text evidence="11">The sequence shown here is derived from an EMBL/GenBank/DDBJ whole genome shotgun (WGS) entry which is preliminary data.</text>
</comment>
<dbReference type="GO" id="GO:0004612">
    <property type="term" value="F:phosphoenolpyruvate carboxykinase (ATP) activity"/>
    <property type="evidence" value="ECO:0007669"/>
    <property type="project" value="UniProtKB-UniRule"/>
</dbReference>
<dbReference type="SUPFAM" id="SSF53795">
    <property type="entry name" value="PEP carboxykinase-like"/>
    <property type="match status" value="1"/>
</dbReference>
<name>A0A399SIM8_9BACT</name>